<sequence>SDFKSRHVQLPLEPAQNHIVHFTNFICYDHLKDFWQKWETIAAIVQEYLTETGQIIPGAMP</sequence>
<protein>
    <submittedName>
        <fullName evidence="1">Uncharacterized protein</fullName>
    </submittedName>
</protein>
<accession>A0A8J2LDW0</accession>
<keyword evidence="2" id="KW-1185">Reference proteome</keyword>
<gene>
    <name evidence="1" type="ORF">AFUS01_LOCUS31307</name>
</gene>
<organism evidence="1 2">
    <name type="scientific">Allacma fusca</name>
    <dbReference type="NCBI Taxonomy" id="39272"/>
    <lineage>
        <taxon>Eukaryota</taxon>
        <taxon>Metazoa</taxon>
        <taxon>Ecdysozoa</taxon>
        <taxon>Arthropoda</taxon>
        <taxon>Hexapoda</taxon>
        <taxon>Collembola</taxon>
        <taxon>Symphypleona</taxon>
        <taxon>Sminthuridae</taxon>
        <taxon>Allacma</taxon>
    </lineage>
</organism>
<evidence type="ECO:0000313" key="2">
    <source>
        <dbReference type="Proteomes" id="UP000708208"/>
    </source>
</evidence>
<dbReference type="EMBL" id="CAJVCH010495066">
    <property type="protein sequence ID" value="CAG7820939.1"/>
    <property type="molecule type" value="Genomic_DNA"/>
</dbReference>
<comment type="caution">
    <text evidence="1">The sequence shown here is derived from an EMBL/GenBank/DDBJ whole genome shotgun (WGS) entry which is preliminary data.</text>
</comment>
<reference evidence="1" key="1">
    <citation type="submission" date="2021-06" db="EMBL/GenBank/DDBJ databases">
        <authorList>
            <person name="Hodson N. C."/>
            <person name="Mongue J. A."/>
            <person name="Jaron S. K."/>
        </authorList>
    </citation>
    <scope>NUCLEOTIDE SEQUENCE</scope>
</reference>
<feature type="non-terminal residue" evidence="1">
    <location>
        <position position="1"/>
    </location>
</feature>
<dbReference type="AlphaFoldDB" id="A0A8J2LDW0"/>
<name>A0A8J2LDW0_9HEXA</name>
<dbReference type="Proteomes" id="UP000708208">
    <property type="component" value="Unassembled WGS sequence"/>
</dbReference>
<proteinExistence type="predicted"/>
<evidence type="ECO:0000313" key="1">
    <source>
        <dbReference type="EMBL" id="CAG7820939.1"/>
    </source>
</evidence>